<name>A0AAV2T4X2_CALDB</name>
<accession>A0AAV2T4X2</accession>
<sequence>MWESSVGGTDTDKPPRYNRNDDLLYYQSIAKRLPLNLSARLVPIQIARFSETNSAQRSLANTKNRISLHSFSSYDRRLTEPKRSILTDGVVRRKHSNLTIDTPLPNGSQDTGSRVSDYPTIRSQEESNRAAVSSSETTKSIFSNTQSSLDKQDFFSD</sequence>
<gene>
    <name evidence="2" type="ORF">CDAUBV1_LOCUS5100</name>
</gene>
<comment type="caution">
    <text evidence="2">The sequence shown here is derived from an EMBL/GenBank/DDBJ whole genome shotgun (WGS) entry which is preliminary data.</text>
</comment>
<evidence type="ECO:0000313" key="3">
    <source>
        <dbReference type="Proteomes" id="UP001497525"/>
    </source>
</evidence>
<dbReference type="EMBL" id="CAXLJL010000123">
    <property type="protein sequence ID" value="CAL5132260.1"/>
    <property type="molecule type" value="Genomic_DNA"/>
</dbReference>
<proteinExistence type="predicted"/>
<protein>
    <submittedName>
        <fullName evidence="2">Uncharacterized protein</fullName>
    </submittedName>
</protein>
<reference evidence="2" key="1">
    <citation type="submission" date="2024-06" db="EMBL/GenBank/DDBJ databases">
        <authorList>
            <person name="Liu X."/>
            <person name="Lenzi L."/>
            <person name="Haldenby T S."/>
            <person name="Uol C."/>
        </authorList>
    </citation>
    <scope>NUCLEOTIDE SEQUENCE</scope>
</reference>
<dbReference type="Proteomes" id="UP001497525">
    <property type="component" value="Unassembled WGS sequence"/>
</dbReference>
<feature type="region of interest" description="Disordered" evidence="1">
    <location>
        <begin position="95"/>
        <end position="157"/>
    </location>
</feature>
<evidence type="ECO:0000256" key="1">
    <source>
        <dbReference type="SAM" id="MobiDB-lite"/>
    </source>
</evidence>
<feature type="compositionally biased region" description="Polar residues" evidence="1">
    <location>
        <begin position="97"/>
        <end position="114"/>
    </location>
</feature>
<organism evidence="2 3">
    <name type="scientific">Calicophoron daubneyi</name>
    <name type="common">Rumen fluke</name>
    <name type="synonym">Paramphistomum daubneyi</name>
    <dbReference type="NCBI Taxonomy" id="300641"/>
    <lineage>
        <taxon>Eukaryota</taxon>
        <taxon>Metazoa</taxon>
        <taxon>Spiralia</taxon>
        <taxon>Lophotrochozoa</taxon>
        <taxon>Platyhelminthes</taxon>
        <taxon>Trematoda</taxon>
        <taxon>Digenea</taxon>
        <taxon>Plagiorchiida</taxon>
        <taxon>Pronocephalata</taxon>
        <taxon>Paramphistomoidea</taxon>
        <taxon>Paramphistomidae</taxon>
        <taxon>Calicophoron</taxon>
    </lineage>
</organism>
<evidence type="ECO:0000313" key="2">
    <source>
        <dbReference type="EMBL" id="CAL5132260.1"/>
    </source>
</evidence>
<feature type="compositionally biased region" description="Polar residues" evidence="1">
    <location>
        <begin position="130"/>
        <end position="149"/>
    </location>
</feature>
<dbReference type="AlphaFoldDB" id="A0AAV2T4X2"/>